<dbReference type="PROSITE" id="PS51625">
    <property type="entry name" value="SAM_MT_TRMB"/>
    <property type="match status" value="1"/>
</dbReference>
<dbReference type="InterPro" id="IPR055361">
    <property type="entry name" value="tRNA_methyltr_TrmB_bact"/>
</dbReference>
<evidence type="ECO:0000256" key="2">
    <source>
        <dbReference type="ARBA" id="ARBA00011977"/>
    </source>
</evidence>
<evidence type="ECO:0000256" key="1">
    <source>
        <dbReference type="ARBA" id="ARBA00000142"/>
    </source>
</evidence>
<proteinExistence type="inferred from homology"/>
<protein>
    <recommendedName>
        <fullName evidence="2">tRNA (guanine(46)-N(7))-methyltransferase</fullName>
        <ecNumber evidence="2">2.1.1.33</ecNumber>
    </recommendedName>
</protein>
<evidence type="ECO:0000256" key="5">
    <source>
        <dbReference type="ARBA" id="ARBA00022691"/>
    </source>
</evidence>
<evidence type="ECO:0000256" key="6">
    <source>
        <dbReference type="ARBA" id="ARBA00022694"/>
    </source>
</evidence>
<dbReference type="Pfam" id="PF02390">
    <property type="entry name" value="Methyltransf_4"/>
    <property type="match status" value="1"/>
</dbReference>
<dbReference type="AlphaFoldDB" id="A0A6J7IPF7"/>
<keyword evidence="5" id="KW-0949">S-adenosyl-L-methionine</keyword>
<dbReference type="Gene3D" id="3.40.50.150">
    <property type="entry name" value="Vaccinia Virus protein VP39"/>
    <property type="match status" value="1"/>
</dbReference>
<organism evidence="7">
    <name type="scientific">freshwater metagenome</name>
    <dbReference type="NCBI Taxonomy" id="449393"/>
    <lineage>
        <taxon>unclassified sequences</taxon>
        <taxon>metagenomes</taxon>
        <taxon>ecological metagenomes</taxon>
    </lineage>
</organism>
<dbReference type="SUPFAM" id="SSF53335">
    <property type="entry name" value="S-adenosyl-L-methionine-dependent methyltransferases"/>
    <property type="match status" value="1"/>
</dbReference>
<evidence type="ECO:0000256" key="4">
    <source>
        <dbReference type="ARBA" id="ARBA00022679"/>
    </source>
</evidence>
<reference evidence="7" key="1">
    <citation type="submission" date="2020-05" db="EMBL/GenBank/DDBJ databases">
        <authorList>
            <person name="Chiriac C."/>
            <person name="Salcher M."/>
            <person name="Ghai R."/>
            <person name="Kavagutti S V."/>
        </authorList>
    </citation>
    <scope>NUCLEOTIDE SEQUENCE</scope>
</reference>
<dbReference type="EC" id="2.1.1.33" evidence="2"/>
<keyword evidence="3" id="KW-0489">Methyltransferase</keyword>
<keyword evidence="4" id="KW-0808">Transferase</keyword>
<dbReference type="InterPro" id="IPR029063">
    <property type="entry name" value="SAM-dependent_MTases_sf"/>
</dbReference>
<comment type="catalytic activity">
    <reaction evidence="1">
        <text>guanosine(46) in tRNA + S-adenosyl-L-methionine = N(7)-methylguanosine(46) in tRNA + S-adenosyl-L-homocysteine</text>
        <dbReference type="Rhea" id="RHEA:42708"/>
        <dbReference type="Rhea" id="RHEA-COMP:10188"/>
        <dbReference type="Rhea" id="RHEA-COMP:10189"/>
        <dbReference type="ChEBI" id="CHEBI:57856"/>
        <dbReference type="ChEBI" id="CHEBI:59789"/>
        <dbReference type="ChEBI" id="CHEBI:74269"/>
        <dbReference type="ChEBI" id="CHEBI:74480"/>
        <dbReference type="EC" id="2.1.1.33"/>
    </reaction>
</comment>
<gene>
    <name evidence="7" type="ORF">UFOPK3610_01986</name>
</gene>
<dbReference type="InterPro" id="IPR003358">
    <property type="entry name" value="tRNA_(Gua-N-7)_MeTrfase_Trmb"/>
</dbReference>
<sequence length="204" mass="22861">MTQRQEAGMLDGRDYFIEQPTGPLNLNSALPGYDDIVMDIGFGTGEATAQMALDEPRMAILAVDVHTPGIGDLLHRCAHTPLPNVRVMSADALEVLTSLPEDSLAGVRTYFPDPWPKARHHKRRLVQQPVLDLMASRVRAAGFWHLATDWAEYADAMQVEFDAHPMWAGGVITRPDWRPKTRYERNGLSQGREPIDLMYTRVSP</sequence>
<name>A0A6J7IPF7_9ZZZZ</name>
<evidence type="ECO:0000313" key="7">
    <source>
        <dbReference type="EMBL" id="CAB4932134.1"/>
    </source>
</evidence>
<dbReference type="HAMAP" id="MF_01057">
    <property type="entry name" value="tRNA_methyltr_TrmB"/>
    <property type="match status" value="1"/>
</dbReference>
<accession>A0A6J7IPF7</accession>
<evidence type="ECO:0000256" key="3">
    <source>
        <dbReference type="ARBA" id="ARBA00022603"/>
    </source>
</evidence>
<dbReference type="PANTHER" id="PTHR23417:SF14">
    <property type="entry name" value="PENTACOTRIPEPTIDE-REPEAT REGION OF PRORP DOMAIN-CONTAINING PROTEIN"/>
    <property type="match status" value="1"/>
</dbReference>
<dbReference type="EMBL" id="CAFBMR010000150">
    <property type="protein sequence ID" value="CAB4932134.1"/>
    <property type="molecule type" value="Genomic_DNA"/>
</dbReference>
<dbReference type="PANTHER" id="PTHR23417">
    <property type="entry name" value="3-DEOXY-D-MANNO-OCTULOSONIC-ACID TRANSFERASE/TRNA GUANINE-N 7 - -METHYLTRANSFERASE"/>
    <property type="match status" value="1"/>
</dbReference>
<keyword evidence="6" id="KW-0819">tRNA processing</keyword>
<dbReference type="GO" id="GO:0043527">
    <property type="term" value="C:tRNA methyltransferase complex"/>
    <property type="evidence" value="ECO:0007669"/>
    <property type="project" value="TreeGrafter"/>
</dbReference>
<dbReference type="GO" id="GO:0008176">
    <property type="term" value="F:tRNA (guanine(46)-N7)-methyltransferase activity"/>
    <property type="evidence" value="ECO:0007669"/>
    <property type="project" value="UniProtKB-EC"/>
</dbReference>